<name>A0A098GFZ1_LEGMI</name>
<keyword evidence="7" id="KW-1185">Reference proteome</keyword>
<dbReference type="PATRIC" id="fig|451.8.peg.1211"/>
<keyword evidence="2" id="KW-0472">Membrane</keyword>
<protein>
    <submittedName>
        <fullName evidence="5">Efflux transporter, outer membrane factor (OMF) lipoprotein, NodT family</fullName>
    </submittedName>
    <submittedName>
        <fullName evidence="4">Putative outer membrane efflux protein</fullName>
    </submittedName>
</protein>
<evidence type="ECO:0000256" key="1">
    <source>
        <dbReference type="ARBA" id="ARBA00007613"/>
    </source>
</evidence>
<sequence>MGWAQIRIIIAIFLLSVFLSACMVGPNFRTPGGFRVKRYTETPIPAKTADAPVPGGPTQKFITGKDIPELWWELFHSPAINALIRKGLANSPDLSSAMAALRQAKENLNVQIGNTLWPAFDASGFAQRQRYSTVNIGDVGGNRAFTYNLFNASINLSYTVDLFGGARREIESLRAKVDNQQFEVIAAYLTLTSNIVTTSITIASYKAQIEVTKQLISEQQTLLNILRKQYQLGGVSQANVATQKTLLEQTKATLPPLEKNLSQNKHALAVLVGSFPEESLPTVDLDQLRLPVNLPVSLPSLLVRQRPDVRAAEALLHSACAEIGVATANLFPKLDITGYYGWISSSLSNLFSAQNNIWSIMGQVTQPLFHGGALLAQRRAAIAAYQQADAQYRKTVLQAFQNVADVLRALETDARALQAQALAEESARQSLNLTMAQYRLGGTSYINLLNAQQQYLQTRISRIQAQATRFADTAALFQALGGGWWHKPWCVKECL</sequence>
<dbReference type="NCBIfam" id="TIGR01845">
    <property type="entry name" value="outer_NodT"/>
    <property type="match status" value="1"/>
</dbReference>
<organism evidence="4 6">
    <name type="scientific">Legionella micdadei</name>
    <name type="common">Tatlockia micdadei</name>
    <dbReference type="NCBI Taxonomy" id="451"/>
    <lineage>
        <taxon>Bacteria</taxon>
        <taxon>Pseudomonadati</taxon>
        <taxon>Pseudomonadota</taxon>
        <taxon>Gammaproteobacteria</taxon>
        <taxon>Legionellales</taxon>
        <taxon>Legionellaceae</taxon>
        <taxon>Legionella</taxon>
    </lineage>
</organism>
<reference evidence="4" key="2">
    <citation type="submission" date="2014-09" db="EMBL/GenBank/DDBJ databases">
        <authorList>
            <person name="GOMEZ-VALERO Laura"/>
        </authorList>
    </citation>
    <scope>NUCLEOTIDE SEQUENCE</scope>
    <source>
        <strain evidence="4">ATCC33218</strain>
    </source>
</reference>
<dbReference type="Pfam" id="PF02321">
    <property type="entry name" value="OEP"/>
    <property type="match status" value="2"/>
</dbReference>
<proteinExistence type="inferred from homology"/>
<reference evidence="5 7" key="3">
    <citation type="submission" date="2016-10" db="EMBL/GenBank/DDBJ databases">
        <authorList>
            <person name="Varghese N."/>
            <person name="Submissions S."/>
        </authorList>
    </citation>
    <scope>NUCLEOTIDE SEQUENCE [LARGE SCALE GENOMIC DNA]</scope>
    <source>
        <strain evidence="5 7">ATCC 33218</strain>
    </source>
</reference>
<evidence type="ECO:0000313" key="4">
    <source>
        <dbReference type="EMBL" id="CEG61388.1"/>
    </source>
</evidence>
<keyword evidence="2" id="KW-0564">Palmitate</keyword>
<dbReference type="GO" id="GO:0015562">
    <property type="term" value="F:efflux transmembrane transporter activity"/>
    <property type="evidence" value="ECO:0007669"/>
    <property type="project" value="InterPro"/>
</dbReference>
<keyword evidence="2 5" id="KW-0449">Lipoprotein</keyword>
<comment type="subcellular location">
    <subcellularLocation>
        <location evidence="2">Cell outer membrane</location>
        <topology evidence="2">Lipid-anchor</topology>
    </subcellularLocation>
</comment>
<keyword evidence="2" id="KW-0812">Transmembrane</keyword>
<dbReference type="HOGENOM" id="CLU_012817_13_0_6"/>
<feature type="coiled-coil region" evidence="3">
    <location>
        <begin position="400"/>
        <end position="427"/>
    </location>
</feature>
<evidence type="ECO:0000256" key="3">
    <source>
        <dbReference type="SAM" id="Coils"/>
    </source>
</evidence>
<evidence type="ECO:0000313" key="5">
    <source>
        <dbReference type="EMBL" id="SCY39680.1"/>
    </source>
</evidence>
<dbReference type="Gene3D" id="1.20.1600.10">
    <property type="entry name" value="Outer membrane efflux proteins (OEP)"/>
    <property type="match status" value="1"/>
</dbReference>
<dbReference type="SUPFAM" id="SSF56954">
    <property type="entry name" value="Outer membrane efflux proteins (OEP)"/>
    <property type="match status" value="1"/>
</dbReference>
<keyword evidence="2" id="KW-1134">Transmembrane beta strand</keyword>
<comment type="similarity">
    <text evidence="1 2">Belongs to the outer membrane factor (OMF) (TC 1.B.17) family.</text>
</comment>
<gene>
    <name evidence="4" type="ORF">LMI_2108</name>
    <name evidence="5" type="ORF">SAMN02982997_01597</name>
</gene>
<dbReference type="Proteomes" id="UP000032414">
    <property type="component" value="Chromosome I"/>
</dbReference>
<evidence type="ECO:0000256" key="2">
    <source>
        <dbReference type="RuleBase" id="RU362097"/>
    </source>
</evidence>
<dbReference type="STRING" id="451.B6N58_05545"/>
<evidence type="ECO:0000313" key="7">
    <source>
        <dbReference type="Proteomes" id="UP000182998"/>
    </source>
</evidence>
<dbReference type="PANTHER" id="PTHR30203:SF33">
    <property type="entry name" value="BLR4455 PROTEIN"/>
    <property type="match status" value="1"/>
</dbReference>
<dbReference type="InterPro" id="IPR003423">
    <property type="entry name" value="OMP_efflux"/>
</dbReference>
<dbReference type="EMBL" id="LN614830">
    <property type="protein sequence ID" value="CEG61388.1"/>
    <property type="molecule type" value="Genomic_DNA"/>
</dbReference>
<dbReference type="EMBL" id="FMVN01000007">
    <property type="protein sequence ID" value="SCY39680.1"/>
    <property type="molecule type" value="Genomic_DNA"/>
</dbReference>
<dbReference type="Gene3D" id="2.20.200.10">
    <property type="entry name" value="Outer membrane efflux proteins (OEP)"/>
    <property type="match status" value="1"/>
</dbReference>
<dbReference type="InterPro" id="IPR010131">
    <property type="entry name" value="MdtP/NodT-like"/>
</dbReference>
<dbReference type="RefSeq" id="WP_432416316.1">
    <property type="nucleotide sequence ID" value="NZ_CP020615.1"/>
</dbReference>
<accession>A0A098GFZ1</accession>
<reference evidence="6" key="1">
    <citation type="submission" date="2014-09" db="EMBL/GenBank/DDBJ databases">
        <authorList>
            <person name="Gomez-Valero L."/>
        </authorList>
    </citation>
    <scope>NUCLEOTIDE SEQUENCE [LARGE SCALE GENOMIC DNA]</scope>
    <source>
        <strain evidence="6">ATCC33218</strain>
    </source>
</reference>
<dbReference type="KEGG" id="tmc:LMI_2108"/>
<dbReference type="Proteomes" id="UP000182998">
    <property type="component" value="Unassembled WGS sequence"/>
</dbReference>
<evidence type="ECO:0000313" key="6">
    <source>
        <dbReference type="Proteomes" id="UP000032414"/>
    </source>
</evidence>
<dbReference type="PANTHER" id="PTHR30203">
    <property type="entry name" value="OUTER MEMBRANE CATION EFFLUX PROTEIN"/>
    <property type="match status" value="1"/>
</dbReference>
<dbReference type="PROSITE" id="PS51257">
    <property type="entry name" value="PROKAR_LIPOPROTEIN"/>
    <property type="match status" value="1"/>
</dbReference>
<keyword evidence="3" id="KW-0175">Coiled coil</keyword>
<dbReference type="AlphaFoldDB" id="A0A098GFZ1"/>
<dbReference type="GO" id="GO:0009279">
    <property type="term" value="C:cell outer membrane"/>
    <property type="evidence" value="ECO:0007669"/>
    <property type="project" value="UniProtKB-SubCell"/>
</dbReference>